<feature type="compositionally biased region" description="Basic and acidic residues" evidence="6">
    <location>
        <begin position="191"/>
        <end position="216"/>
    </location>
</feature>
<dbReference type="SUPFAM" id="SSF57667">
    <property type="entry name" value="beta-beta-alpha zinc fingers"/>
    <property type="match status" value="4"/>
</dbReference>
<evidence type="ECO:0000259" key="7">
    <source>
        <dbReference type="PROSITE" id="PS50157"/>
    </source>
</evidence>
<evidence type="ECO:0000256" key="3">
    <source>
        <dbReference type="ARBA" id="ARBA00022771"/>
    </source>
</evidence>
<keyword evidence="9" id="KW-1185">Reference proteome</keyword>
<evidence type="ECO:0000256" key="5">
    <source>
        <dbReference type="PROSITE-ProRule" id="PRU00042"/>
    </source>
</evidence>
<evidence type="ECO:0000313" key="8">
    <source>
        <dbReference type="EMBL" id="TRY74092.1"/>
    </source>
</evidence>
<dbReference type="Gene3D" id="3.30.160.60">
    <property type="entry name" value="Classic Zinc Finger"/>
    <property type="match status" value="5"/>
</dbReference>
<proteinExistence type="predicted"/>
<evidence type="ECO:0000256" key="2">
    <source>
        <dbReference type="ARBA" id="ARBA00022737"/>
    </source>
</evidence>
<dbReference type="OMA" id="ERIKHIC"/>
<feature type="domain" description="C2H2-type" evidence="7">
    <location>
        <begin position="582"/>
        <end position="605"/>
    </location>
</feature>
<dbReference type="OrthoDB" id="10043029at2759"/>
<feature type="domain" description="C2H2-type" evidence="7">
    <location>
        <begin position="491"/>
        <end position="515"/>
    </location>
</feature>
<protein>
    <recommendedName>
        <fullName evidence="7">C2H2-type domain-containing protein</fullName>
    </recommendedName>
</protein>
<feature type="domain" description="C2H2-type" evidence="7">
    <location>
        <begin position="304"/>
        <end position="331"/>
    </location>
</feature>
<evidence type="ECO:0000256" key="6">
    <source>
        <dbReference type="SAM" id="MobiDB-lite"/>
    </source>
</evidence>
<evidence type="ECO:0000256" key="1">
    <source>
        <dbReference type="ARBA" id="ARBA00022723"/>
    </source>
</evidence>
<evidence type="ECO:0000313" key="9">
    <source>
        <dbReference type="Proteomes" id="UP000318571"/>
    </source>
</evidence>
<keyword evidence="4" id="KW-0862">Zinc</keyword>
<dbReference type="STRING" id="6832.A0A553P8T4"/>
<dbReference type="InterPro" id="IPR013087">
    <property type="entry name" value="Znf_C2H2_type"/>
</dbReference>
<dbReference type="Pfam" id="PF00096">
    <property type="entry name" value="zf-C2H2"/>
    <property type="match status" value="4"/>
</dbReference>
<dbReference type="PANTHER" id="PTHR24379">
    <property type="entry name" value="KRAB AND ZINC FINGER DOMAIN-CONTAINING"/>
    <property type="match status" value="1"/>
</dbReference>
<feature type="domain" description="C2H2-type" evidence="7">
    <location>
        <begin position="637"/>
        <end position="664"/>
    </location>
</feature>
<organism evidence="8 9">
    <name type="scientific">Tigriopus californicus</name>
    <name type="common">Marine copepod</name>
    <dbReference type="NCBI Taxonomy" id="6832"/>
    <lineage>
        <taxon>Eukaryota</taxon>
        <taxon>Metazoa</taxon>
        <taxon>Ecdysozoa</taxon>
        <taxon>Arthropoda</taxon>
        <taxon>Crustacea</taxon>
        <taxon>Multicrustacea</taxon>
        <taxon>Hexanauplia</taxon>
        <taxon>Copepoda</taxon>
        <taxon>Harpacticoida</taxon>
        <taxon>Harpacticidae</taxon>
        <taxon>Tigriopus</taxon>
    </lineage>
</organism>
<dbReference type="GO" id="GO:0008270">
    <property type="term" value="F:zinc ion binding"/>
    <property type="evidence" value="ECO:0007669"/>
    <property type="project" value="UniProtKB-KW"/>
</dbReference>
<gene>
    <name evidence="8" type="ORF">TCAL_02585</name>
</gene>
<dbReference type="InterPro" id="IPR036236">
    <property type="entry name" value="Znf_C2H2_sf"/>
</dbReference>
<feature type="region of interest" description="Disordered" evidence="6">
    <location>
        <begin position="172"/>
        <end position="226"/>
    </location>
</feature>
<reference evidence="8 9" key="1">
    <citation type="journal article" date="2018" name="Nat. Ecol. Evol.">
        <title>Genomic signatures of mitonuclear coevolution across populations of Tigriopus californicus.</title>
        <authorList>
            <person name="Barreto F.S."/>
            <person name="Watson E.T."/>
            <person name="Lima T.G."/>
            <person name="Willett C.S."/>
            <person name="Edmands S."/>
            <person name="Li W."/>
            <person name="Burton R.S."/>
        </authorList>
    </citation>
    <scope>NUCLEOTIDE SEQUENCE [LARGE SCALE GENOMIC DNA]</scope>
    <source>
        <strain evidence="8 9">San Diego</strain>
    </source>
</reference>
<dbReference type="PANTHER" id="PTHR24379:SF127">
    <property type="entry name" value="BLOODY FINGERS-RELATED"/>
    <property type="match status" value="1"/>
</dbReference>
<accession>A0A553P8T4</accession>
<feature type="domain" description="C2H2-type" evidence="7">
    <location>
        <begin position="665"/>
        <end position="693"/>
    </location>
</feature>
<sequence>MDSSAQNSLDWTQLSLSSDLQVLNFDPWKVITRRALDFSPHAHTPNIAMMVFVNARSLVYSLQVLHRTYREGQIQSEPELRLLVEEFFYQQTPCYGYAQNPDLPLAFGHQFADQCQVLVNPNTNICPICQDQGKNEASGLILEDEESKPSVLEEAFQANQINVEVEDILLEDRGSSPDLFDETESIAMDTENDKDAIDTEGQEIKEESTESKDNLPSRRSSRRLQNVPMNYTHLLNGEEEDLDDKVLAKIPRYIGEEEEEKDYTPGTHSDSEDENVGGLSRGPYRSYFPKRYDIKPVSEDDPRVICPICNRFFKNAKTLRSHINFHNNQHRTSAPRPKKPSKHPKLFCSHCDAQFRLPKALANHLIKDHNASEDELKKIEVKELQCWICSRTFTNRNVHEQHKKKEHLLGKWQCLFCDDMPRHGLEVFEHYKANHRRSNYKINCVLCDEKVCFSEGYEALESHWKICYNRRVMERMAVQKAKQKNSERIKHICDQCGRMFSLRSTLLEHQDEHKGIFKHCCTECNYRTAFKHRLTLHCRVRHSPDGKRVRQRNYVPCEICGKIVNDASLPSHNARAHSEPTWPCDQCDKAFGTNWLLNKHLKSTHPTTSVKCEICGLFLKSKGTLRSHMLTHAPAKFSCRFCGKGLKTRLSLGNHERIHTKENPYKCDQCQFACATSGNLLLHKKRKHDVQKKNFYIPALIPDEETSSAPPE</sequence>
<keyword evidence="3 5" id="KW-0863">Zinc-finger</keyword>
<keyword evidence="2" id="KW-0677">Repeat</keyword>
<name>A0A553P8T4_TIGCA</name>
<evidence type="ECO:0000256" key="4">
    <source>
        <dbReference type="ARBA" id="ARBA00022833"/>
    </source>
</evidence>
<dbReference type="Proteomes" id="UP000318571">
    <property type="component" value="Chromosome 3"/>
</dbReference>
<dbReference type="PROSITE" id="PS50157">
    <property type="entry name" value="ZINC_FINGER_C2H2_2"/>
    <property type="match status" value="6"/>
</dbReference>
<feature type="domain" description="C2H2-type" evidence="7">
    <location>
        <begin position="610"/>
        <end position="637"/>
    </location>
</feature>
<comment type="caution">
    <text evidence="8">The sequence shown here is derived from an EMBL/GenBank/DDBJ whole genome shotgun (WGS) entry which is preliminary data.</text>
</comment>
<dbReference type="PROSITE" id="PS00028">
    <property type="entry name" value="ZINC_FINGER_C2H2_1"/>
    <property type="match status" value="8"/>
</dbReference>
<feature type="region of interest" description="Disordered" evidence="6">
    <location>
        <begin position="256"/>
        <end position="282"/>
    </location>
</feature>
<dbReference type="AlphaFoldDB" id="A0A553P8T4"/>
<keyword evidence="1" id="KW-0479">Metal-binding</keyword>
<dbReference type="EMBL" id="VCGU01000007">
    <property type="protein sequence ID" value="TRY74092.1"/>
    <property type="molecule type" value="Genomic_DNA"/>
</dbReference>
<dbReference type="SMART" id="SM00355">
    <property type="entry name" value="ZnF_C2H2"/>
    <property type="match status" value="11"/>
</dbReference>